<dbReference type="InterPro" id="IPR002510">
    <property type="entry name" value="Metalloprtase-TldD/E_N"/>
</dbReference>
<evidence type="ECO:0000259" key="3">
    <source>
        <dbReference type="Pfam" id="PF19290"/>
    </source>
</evidence>
<dbReference type="SUPFAM" id="SSF111283">
    <property type="entry name" value="Putative modulator of DNA gyrase, PmbA/TldD"/>
    <property type="match status" value="1"/>
</dbReference>
<dbReference type="EMBL" id="JAGGMV010000001">
    <property type="protein sequence ID" value="MBP2200878.1"/>
    <property type="molecule type" value="Genomic_DNA"/>
</dbReference>
<comment type="caution">
    <text evidence="4">The sequence shown here is derived from an EMBL/GenBank/DDBJ whole genome shotgun (WGS) entry which is preliminary data.</text>
</comment>
<evidence type="ECO:0000313" key="5">
    <source>
        <dbReference type="Proteomes" id="UP000740329"/>
    </source>
</evidence>
<accession>A0A8J7UQI9</accession>
<dbReference type="Gene3D" id="3.30.2290.10">
    <property type="entry name" value="PmbA/TldD superfamily"/>
    <property type="match status" value="1"/>
</dbReference>
<evidence type="ECO:0000259" key="2">
    <source>
        <dbReference type="Pfam" id="PF19289"/>
    </source>
</evidence>
<dbReference type="Pfam" id="PF19289">
    <property type="entry name" value="PmbA_TldD_3rd"/>
    <property type="match status" value="1"/>
</dbReference>
<evidence type="ECO:0000259" key="1">
    <source>
        <dbReference type="Pfam" id="PF01523"/>
    </source>
</evidence>
<gene>
    <name evidence="4" type="ORF">J3E07_000276</name>
</gene>
<sequence length="441" mass="49144">MEKLDNINFCKKFDNLDNTIDKIINIAEKEGYEADIYISKDDDFSAELEGKHLDNVETSNSFGIGVRVIKDGKVGLAYSTVENPEIIYNAMANLVSDNYTELPVPQKYKSPKGTFFKELKEFNQSKILEDVFYMAEELEKNDITSVGGGVSTGYGYSRLVNTNGVDVEEEGTYYSASISGIKEGETAYEYITKNNVFNVDVISDYVINILKNTKSIKESFEGNIVLSPRALYSLLSYTLIPAFNSESVQRNRSMLAGKIGEQIFGEDIFIYDDSTLDNALYSSKTDDEGSPSERTALVENGVLKSYLYDIKRANIENESKEDENEYVKTTSNASRGYSSLPGISSSNIIINPVEKIEELEKYLYVNSLIGTHTSNPITGDFSVEISNSYIVDKGDKIPVKKGMLSGNIFEILKEATPLDNVEQRGKLISPALKFQGKTIIE</sequence>
<feature type="domain" description="Metalloprotease TldD/E central" evidence="3">
    <location>
        <begin position="134"/>
        <end position="190"/>
    </location>
</feature>
<dbReference type="InterPro" id="IPR036059">
    <property type="entry name" value="TldD/PmbA_sf"/>
</dbReference>
<dbReference type="InterPro" id="IPR035068">
    <property type="entry name" value="TldD/PmbA_N"/>
</dbReference>
<dbReference type="InterPro" id="IPR045569">
    <property type="entry name" value="Metalloprtase-TldD/E_C"/>
</dbReference>
<proteinExistence type="predicted"/>
<protein>
    <submittedName>
        <fullName evidence="4">PmbA protein</fullName>
    </submittedName>
</protein>
<dbReference type="AlphaFoldDB" id="A0A8J7UQI9"/>
<dbReference type="Proteomes" id="UP000740329">
    <property type="component" value="Unassembled WGS sequence"/>
</dbReference>
<dbReference type="GO" id="GO:0005829">
    <property type="term" value="C:cytosol"/>
    <property type="evidence" value="ECO:0007669"/>
    <property type="project" value="TreeGrafter"/>
</dbReference>
<dbReference type="RefSeq" id="WP_209590260.1">
    <property type="nucleotide sequence ID" value="NZ_JAGGMU010000001.1"/>
</dbReference>
<dbReference type="OrthoDB" id="84520at2157"/>
<dbReference type="GO" id="GO:0006508">
    <property type="term" value="P:proteolysis"/>
    <property type="evidence" value="ECO:0007669"/>
    <property type="project" value="InterPro"/>
</dbReference>
<name>A0A8J7UQI9_METVO</name>
<dbReference type="Pfam" id="PF01523">
    <property type="entry name" value="PmbA_TldD_1st"/>
    <property type="match status" value="1"/>
</dbReference>
<dbReference type="GO" id="GO:0008237">
    <property type="term" value="F:metallopeptidase activity"/>
    <property type="evidence" value="ECO:0007669"/>
    <property type="project" value="InterPro"/>
</dbReference>
<feature type="domain" description="Metalloprotease TldD/E N-terminal" evidence="1">
    <location>
        <begin position="34"/>
        <end position="84"/>
    </location>
</feature>
<evidence type="ECO:0000313" key="4">
    <source>
        <dbReference type="EMBL" id="MBP2200878.1"/>
    </source>
</evidence>
<reference evidence="4" key="1">
    <citation type="submission" date="2021-03" db="EMBL/GenBank/DDBJ databases">
        <title>Genomic Encyclopedia of Type Strains, Phase IV (KMG-V): Genome sequencing to study the core and pangenomes of soil and plant-associated prokaryotes.</title>
        <authorList>
            <person name="Whitman W."/>
        </authorList>
    </citation>
    <scope>NUCLEOTIDE SEQUENCE</scope>
    <source>
        <strain evidence="4">C4</strain>
    </source>
</reference>
<dbReference type="InterPro" id="IPR047657">
    <property type="entry name" value="PmbA"/>
</dbReference>
<dbReference type="PANTHER" id="PTHR43421:SF1">
    <property type="entry name" value="METALLOPROTEASE PMBA"/>
    <property type="match status" value="1"/>
</dbReference>
<feature type="domain" description="Metalloprotease TldD/E C-terminal" evidence="2">
    <location>
        <begin position="223"/>
        <end position="439"/>
    </location>
</feature>
<dbReference type="PANTHER" id="PTHR43421">
    <property type="entry name" value="METALLOPROTEASE PMBA"/>
    <property type="match status" value="1"/>
</dbReference>
<organism evidence="4 5">
    <name type="scientific">Methanococcus voltae</name>
    <dbReference type="NCBI Taxonomy" id="2188"/>
    <lineage>
        <taxon>Archaea</taxon>
        <taxon>Methanobacteriati</taxon>
        <taxon>Methanobacteriota</taxon>
        <taxon>Methanomada group</taxon>
        <taxon>Methanococci</taxon>
        <taxon>Methanococcales</taxon>
        <taxon>Methanococcaceae</taxon>
        <taxon>Methanococcus</taxon>
    </lineage>
</organism>
<dbReference type="InterPro" id="IPR045570">
    <property type="entry name" value="Metalloprtase-TldD/E_cen_dom"/>
</dbReference>
<dbReference type="Pfam" id="PF19290">
    <property type="entry name" value="PmbA_TldD_2nd"/>
    <property type="match status" value="1"/>
</dbReference>